<gene>
    <name evidence="6" type="ORF">ACFPJ6_01940</name>
</gene>
<keyword evidence="3" id="KW-0804">Transcription</keyword>
<dbReference type="InterPro" id="IPR001647">
    <property type="entry name" value="HTH_TetR"/>
</dbReference>
<dbReference type="Pfam" id="PF00440">
    <property type="entry name" value="TetR_N"/>
    <property type="match status" value="1"/>
</dbReference>
<evidence type="ECO:0000256" key="1">
    <source>
        <dbReference type="ARBA" id="ARBA00023015"/>
    </source>
</evidence>
<keyword evidence="1" id="KW-0805">Transcription regulation</keyword>
<keyword evidence="2 4" id="KW-0238">DNA-binding</keyword>
<dbReference type="PANTHER" id="PTHR30055">
    <property type="entry name" value="HTH-TYPE TRANSCRIPTIONAL REGULATOR RUTR"/>
    <property type="match status" value="1"/>
</dbReference>
<sequence length="214" mass="23103">MRSASARATRDDDVTTRARIRDAALVRFGRDGVAATGVRAVAADAGVSAGLVLHHFGSKDGLRRACDEHVATVIREIKEAQAEDPMGSMDGWVQKVHELDWLRDYLARELTEGGELAATLFADLSRDAEAYLARWEQHGLVRPSDDPAVRAAYLTATSLGMLVLRPLLARHLGVPDGPDVLVHVSRSAMDLYTHGLFADPAVGEQLAAKLQEGS</sequence>
<dbReference type="Pfam" id="PF17933">
    <property type="entry name" value="TetR_C_25"/>
    <property type="match status" value="1"/>
</dbReference>
<comment type="caution">
    <text evidence="6">The sequence shown here is derived from an EMBL/GenBank/DDBJ whole genome shotgun (WGS) entry which is preliminary data.</text>
</comment>
<protein>
    <submittedName>
        <fullName evidence="6">TetR family transcriptional regulator</fullName>
    </submittedName>
</protein>
<name>A0ABW0GHX5_9MICO</name>
<dbReference type="InterPro" id="IPR041484">
    <property type="entry name" value="TetR_C_25"/>
</dbReference>
<dbReference type="EMBL" id="JBHSLD010000001">
    <property type="protein sequence ID" value="MFC5379542.1"/>
    <property type="molecule type" value="Genomic_DNA"/>
</dbReference>
<dbReference type="PROSITE" id="PS50977">
    <property type="entry name" value="HTH_TETR_2"/>
    <property type="match status" value="1"/>
</dbReference>
<feature type="domain" description="HTH tetR-type" evidence="5">
    <location>
        <begin position="14"/>
        <end position="74"/>
    </location>
</feature>
<evidence type="ECO:0000313" key="6">
    <source>
        <dbReference type="EMBL" id="MFC5379542.1"/>
    </source>
</evidence>
<dbReference type="SUPFAM" id="SSF46689">
    <property type="entry name" value="Homeodomain-like"/>
    <property type="match status" value="1"/>
</dbReference>
<dbReference type="InterPro" id="IPR009057">
    <property type="entry name" value="Homeodomain-like_sf"/>
</dbReference>
<evidence type="ECO:0000259" key="5">
    <source>
        <dbReference type="PROSITE" id="PS50977"/>
    </source>
</evidence>
<dbReference type="InterPro" id="IPR050109">
    <property type="entry name" value="HTH-type_TetR-like_transc_reg"/>
</dbReference>
<proteinExistence type="predicted"/>
<dbReference type="Proteomes" id="UP001596122">
    <property type="component" value="Unassembled WGS sequence"/>
</dbReference>
<accession>A0ABW0GHX5</accession>
<evidence type="ECO:0000256" key="2">
    <source>
        <dbReference type="ARBA" id="ARBA00023125"/>
    </source>
</evidence>
<feature type="DNA-binding region" description="H-T-H motif" evidence="4">
    <location>
        <begin position="37"/>
        <end position="56"/>
    </location>
</feature>
<evidence type="ECO:0000313" key="7">
    <source>
        <dbReference type="Proteomes" id="UP001596122"/>
    </source>
</evidence>
<dbReference type="Gene3D" id="1.10.357.10">
    <property type="entry name" value="Tetracycline Repressor, domain 2"/>
    <property type="match status" value="1"/>
</dbReference>
<dbReference type="RefSeq" id="WP_340266167.1">
    <property type="nucleotide sequence ID" value="NZ_JBBEOG010000001.1"/>
</dbReference>
<keyword evidence="7" id="KW-1185">Reference proteome</keyword>
<evidence type="ECO:0000256" key="3">
    <source>
        <dbReference type="ARBA" id="ARBA00023163"/>
    </source>
</evidence>
<dbReference type="PANTHER" id="PTHR30055:SF234">
    <property type="entry name" value="HTH-TYPE TRANSCRIPTIONAL REGULATOR BETI"/>
    <property type="match status" value="1"/>
</dbReference>
<evidence type="ECO:0000256" key="4">
    <source>
        <dbReference type="PROSITE-ProRule" id="PRU00335"/>
    </source>
</evidence>
<reference evidence="7" key="1">
    <citation type="journal article" date="2019" name="Int. J. Syst. Evol. Microbiol.">
        <title>The Global Catalogue of Microorganisms (GCM) 10K type strain sequencing project: providing services to taxonomists for standard genome sequencing and annotation.</title>
        <authorList>
            <consortium name="The Broad Institute Genomics Platform"/>
            <consortium name="The Broad Institute Genome Sequencing Center for Infectious Disease"/>
            <person name="Wu L."/>
            <person name="Ma J."/>
        </authorList>
    </citation>
    <scope>NUCLEOTIDE SEQUENCE [LARGE SCALE GENOMIC DNA]</scope>
    <source>
        <strain evidence="7">CCUG 43114</strain>
    </source>
</reference>
<organism evidence="6 7">
    <name type="scientific">Aquipuribacter nitratireducens</name>
    <dbReference type="NCBI Taxonomy" id="650104"/>
    <lineage>
        <taxon>Bacteria</taxon>
        <taxon>Bacillati</taxon>
        <taxon>Actinomycetota</taxon>
        <taxon>Actinomycetes</taxon>
        <taxon>Micrococcales</taxon>
        <taxon>Intrasporangiaceae</taxon>
        <taxon>Aquipuribacter</taxon>
    </lineage>
</organism>